<protein>
    <submittedName>
        <fullName evidence="2">Uncharacterized protein LOC106166925</fullName>
    </submittedName>
</protein>
<dbReference type="GeneID" id="106166925"/>
<reference evidence="2" key="1">
    <citation type="submission" date="2025-08" db="UniProtKB">
        <authorList>
            <consortium name="RefSeq"/>
        </authorList>
    </citation>
    <scope>IDENTIFICATION</scope>
    <source>
        <tissue evidence="2">Gonads</tissue>
    </source>
</reference>
<organism evidence="1 2">
    <name type="scientific">Lingula anatina</name>
    <name type="common">Brachiopod</name>
    <name type="synonym">Lingula unguis</name>
    <dbReference type="NCBI Taxonomy" id="7574"/>
    <lineage>
        <taxon>Eukaryota</taxon>
        <taxon>Metazoa</taxon>
        <taxon>Spiralia</taxon>
        <taxon>Lophotrochozoa</taxon>
        <taxon>Brachiopoda</taxon>
        <taxon>Linguliformea</taxon>
        <taxon>Lingulata</taxon>
        <taxon>Lingulida</taxon>
        <taxon>Linguloidea</taxon>
        <taxon>Lingulidae</taxon>
        <taxon>Lingula</taxon>
    </lineage>
</organism>
<proteinExistence type="predicted"/>
<dbReference type="KEGG" id="lak:106166925"/>
<keyword evidence="1" id="KW-1185">Reference proteome</keyword>
<dbReference type="AlphaFoldDB" id="A0A1S3ISX6"/>
<evidence type="ECO:0000313" key="1">
    <source>
        <dbReference type="Proteomes" id="UP000085678"/>
    </source>
</evidence>
<name>A0A1S3ISX6_LINAN</name>
<dbReference type="RefSeq" id="XP_013401041.1">
    <property type="nucleotide sequence ID" value="XM_013545587.2"/>
</dbReference>
<dbReference type="Proteomes" id="UP000085678">
    <property type="component" value="Unplaced"/>
</dbReference>
<accession>A0A1S3ISX6</accession>
<sequence>MPPGAIVLQGIVLTPAGTKRKRALIPHTPFLHVLVGHDPITGKPVLYCKNGLDKVTVWGYTTGSCEWIEVCGYGKDGHKTCNNNHYTSNTPYRCECCEGQFAKDDCICDAGGNNTSSPFD</sequence>
<evidence type="ECO:0000313" key="2">
    <source>
        <dbReference type="RefSeq" id="XP_013401041.1"/>
    </source>
</evidence>
<dbReference type="InParanoid" id="A0A1S3ISX6"/>
<gene>
    <name evidence="2" type="primary">LOC106166925</name>
</gene>